<comment type="similarity">
    <text evidence="1 4">Belongs to the annexin family.</text>
</comment>
<comment type="domain">
    <text evidence="4">A pair of annexin repeats may form one binding site for calcium and phospholipid.</text>
</comment>
<feature type="compositionally biased region" description="Basic and acidic residues" evidence="5">
    <location>
        <begin position="420"/>
        <end position="434"/>
    </location>
</feature>
<keyword evidence="7" id="KW-1185">Reference proteome</keyword>
<keyword evidence="4" id="KW-0106">Calcium</keyword>
<keyword evidence="2 4" id="KW-0677">Repeat</keyword>
<dbReference type="PROSITE" id="PS00223">
    <property type="entry name" value="ANNEXIN_1"/>
    <property type="match status" value="2"/>
</dbReference>
<evidence type="ECO:0000256" key="2">
    <source>
        <dbReference type="ARBA" id="ARBA00022737"/>
    </source>
</evidence>
<dbReference type="InterPro" id="IPR001464">
    <property type="entry name" value="Annexin"/>
</dbReference>
<dbReference type="SUPFAM" id="SSF47874">
    <property type="entry name" value="Annexin"/>
    <property type="match status" value="1"/>
</dbReference>
<feature type="region of interest" description="Disordered" evidence="5">
    <location>
        <begin position="167"/>
        <end position="190"/>
    </location>
</feature>
<comment type="caution">
    <text evidence="6">The sequence shown here is derived from an EMBL/GenBank/DDBJ whole genome shotgun (WGS) entry which is preliminary data.</text>
</comment>
<dbReference type="Gene3D" id="1.10.220.10">
    <property type="entry name" value="Annexin"/>
    <property type="match status" value="4"/>
</dbReference>
<feature type="compositionally biased region" description="Acidic residues" evidence="5">
    <location>
        <begin position="337"/>
        <end position="348"/>
    </location>
</feature>
<reference evidence="6 7" key="1">
    <citation type="submission" date="2024-08" db="EMBL/GenBank/DDBJ databases">
        <authorList>
            <person name="Cucini C."/>
            <person name="Frati F."/>
        </authorList>
    </citation>
    <scope>NUCLEOTIDE SEQUENCE [LARGE SCALE GENOMIC DNA]</scope>
</reference>
<feature type="compositionally biased region" description="Basic and acidic residues" evidence="5">
    <location>
        <begin position="172"/>
        <end position="190"/>
    </location>
</feature>
<feature type="compositionally biased region" description="Acidic residues" evidence="5">
    <location>
        <begin position="409"/>
        <end position="419"/>
    </location>
</feature>
<feature type="region of interest" description="Disordered" evidence="5">
    <location>
        <begin position="330"/>
        <end position="448"/>
    </location>
</feature>
<dbReference type="PANTHER" id="PTHR10502">
    <property type="entry name" value="ANNEXIN"/>
    <property type="match status" value="1"/>
</dbReference>
<keyword evidence="4" id="KW-0111">Calcium/phospholipid-binding</keyword>
<keyword evidence="3 4" id="KW-0041">Annexin</keyword>
<name>A0ABP1RTH9_9HEXA</name>
<evidence type="ECO:0000313" key="6">
    <source>
        <dbReference type="EMBL" id="CAL8135319.1"/>
    </source>
</evidence>
<dbReference type="PROSITE" id="PS51897">
    <property type="entry name" value="ANNEXIN_2"/>
    <property type="match status" value="4"/>
</dbReference>
<feature type="compositionally biased region" description="Basic and acidic residues" evidence="5">
    <location>
        <begin position="349"/>
        <end position="365"/>
    </location>
</feature>
<evidence type="ECO:0000313" key="7">
    <source>
        <dbReference type="Proteomes" id="UP001642540"/>
    </source>
</evidence>
<feature type="compositionally biased region" description="Basic and acidic residues" evidence="5">
    <location>
        <begin position="393"/>
        <end position="408"/>
    </location>
</feature>
<dbReference type="Pfam" id="PF00191">
    <property type="entry name" value="Annexin"/>
    <property type="match status" value="4"/>
</dbReference>
<dbReference type="InterPro" id="IPR018502">
    <property type="entry name" value="Annexin_repeat"/>
</dbReference>
<dbReference type="PRINTS" id="PR00196">
    <property type="entry name" value="ANNEXIN"/>
</dbReference>
<dbReference type="Proteomes" id="UP001642540">
    <property type="component" value="Unassembled WGS sequence"/>
</dbReference>
<evidence type="ECO:0000256" key="4">
    <source>
        <dbReference type="RuleBase" id="RU003540"/>
    </source>
</evidence>
<accession>A0ABP1RTH9</accession>
<gene>
    <name evidence="6" type="ORF">ODALV1_LOCUS25929</name>
</gene>
<dbReference type="InterPro" id="IPR018252">
    <property type="entry name" value="Annexin_repeat_CS"/>
</dbReference>
<dbReference type="PANTHER" id="PTHR10502:SF233">
    <property type="entry name" value="ANNEXIN B9"/>
    <property type="match status" value="1"/>
</dbReference>
<dbReference type="SMART" id="SM00335">
    <property type="entry name" value="ANX"/>
    <property type="match status" value="4"/>
</dbReference>
<proteinExistence type="inferred from homology"/>
<evidence type="ECO:0000256" key="5">
    <source>
        <dbReference type="SAM" id="MobiDB-lite"/>
    </source>
</evidence>
<evidence type="ECO:0000256" key="3">
    <source>
        <dbReference type="ARBA" id="ARBA00023216"/>
    </source>
</evidence>
<evidence type="ECO:0000256" key="1">
    <source>
        <dbReference type="ARBA" id="ARBA00007831"/>
    </source>
</evidence>
<feature type="compositionally biased region" description="Acidic residues" evidence="5">
    <location>
        <begin position="366"/>
        <end position="392"/>
    </location>
</feature>
<dbReference type="EMBL" id="CAXLJM020000108">
    <property type="protein sequence ID" value="CAL8135319.1"/>
    <property type="molecule type" value="Genomic_DNA"/>
</dbReference>
<organism evidence="6 7">
    <name type="scientific">Orchesella dallaii</name>
    <dbReference type="NCBI Taxonomy" id="48710"/>
    <lineage>
        <taxon>Eukaryota</taxon>
        <taxon>Metazoa</taxon>
        <taxon>Ecdysozoa</taxon>
        <taxon>Arthropoda</taxon>
        <taxon>Hexapoda</taxon>
        <taxon>Collembola</taxon>
        <taxon>Entomobryomorpha</taxon>
        <taxon>Entomobryoidea</taxon>
        <taxon>Orchesellidae</taxon>
        <taxon>Orchesellinae</taxon>
        <taxon>Orchesella</taxon>
    </lineage>
</organism>
<protein>
    <recommendedName>
        <fullName evidence="4">Annexin</fullName>
    </recommendedName>
</protein>
<dbReference type="InterPro" id="IPR037104">
    <property type="entry name" value="Annexin_sf"/>
</dbReference>
<sequence>MGFYTTGSSGTVSGPSDYDAEAASKKLYEGMKGLGTDENVIVEVIASHTNEQRQEIKDKYKTMYGKDLVEDLEAELAGSFAKIVLGLMKEPEEYIVESINQAISGLGTDEYALIGLLCARTNDELDEIKKAYKEKYEKEMEEDVAEDLSGDFRALVIGIINGGRDESEEVDSDKVQEDAKNLHEASEGAGTREEVFQSIFNQRSYEHMRQVFDAYKELAEGKEIEELIESEFSGSLQAAYLALVKIFRSVAEFYADRLKEAVKGAGTDDETLIRIIVLRSEVDLKDIIESYQSKNESNLAEDVASDTSGDYKLILEKLLTLSEVEVEEEITATNAGEGDEVVPPEAEGDEKAEGEAEADGEKEGEGGEEETKENGTEGEEGEAKEDAGEGGDGEDKKDEGGDEEKKEDGEEEKADDGEEAKEGAEEGDEKKDGEEAAGGEEEKENKEE</sequence>